<keyword evidence="2" id="KW-0812">Transmembrane</keyword>
<dbReference type="Proteomes" id="UP000199250">
    <property type="component" value="Unassembled WGS sequence"/>
</dbReference>
<gene>
    <name evidence="3" type="ORF">SAMN04244572_00534</name>
</gene>
<dbReference type="EMBL" id="FNYQ01000005">
    <property type="protein sequence ID" value="SEI48890.1"/>
    <property type="molecule type" value="Genomic_DNA"/>
</dbReference>
<name>A0A1H6RAT4_9GAMM</name>
<dbReference type="SUPFAM" id="SSF54523">
    <property type="entry name" value="Pili subunits"/>
    <property type="match status" value="1"/>
</dbReference>
<dbReference type="PROSITE" id="PS00409">
    <property type="entry name" value="PROKAR_NTER_METHYL"/>
    <property type="match status" value="1"/>
</dbReference>
<dbReference type="InterPro" id="IPR000983">
    <property type="entry name" value="Bac_GSPG_pilin"/>
</dbReference>
<dbReference type="InterPro" id="IPR012902">
    <property type="entry name" value="N_methyl_site"/>
</dbReference>
<feature type="transmembrane region" description="Helical" evidence="2">
    <location>
        <begin position="12"/>
        <end position="32"/>
    </location>
</feature>
<dbReference type="InterPro" id="IPR031982">
    <property type="entry name" value="PilE-like"/>
</dbReference>
<accession>A0A1H6RAT4</accession>
<evidence type="ECO:0000256" key="2">
    <source>
        <dbReference type="SAM" id="Phobius"/>
    </source>
</evidence>
<evidence type="ECO:0000313" key="3">
    <source>
        <dbReference type="EMBL" id="SEI48890.1"/>
    </source>
</evidence>
<dbReference type="NCBIfam" id="TIGR02532">
    <property type="entry name" value="IV_pilin_GFxxxE"/>
    <property type="match status" value="1"/>
</dbReference>
<keyword evidence="2" id="KW-0472">Membrane</keyword>
<dbReference type="GO" id="GO:0015628">
    <property type="term" value="P:protein secretion by the type II secretion system"/>
    <property type="evidence" value="ECO:0007669"/>
    <property type="project" value="InterPro"/>
</dbReference>
<keyword evidence="1" id="KW-0488">Methylation</keyword>
<dbReference type="GO" id="GO:0015627">
    <property type="term" value="C:type II protein secretion system complex"/>
    <property type="evidence" value="ECO:0007669"/>
    <property type="project" value="InterPro"/>
</dbReference>
<dbReference type="GO" id="GO:0043683">
    <property type="term" value="P:type IV pilus assembly"/>
    <property type="evidence" value="ECO:0007669"/>
    <property type="project" value="InterPro"/>
</dbReference>
<dbReference type="AlphaFoldDB" id="A0A1H6RAT4"/>
<keyword evidence="2" id="KW-1133">Transmembrane helix</keyword>
<proteinExistence type="predicted"/>
<reference evidence="3 4" key="1">
    <citation type="submission" date="2016-10" db="EMBL/GenBank/DDBJ databases">
        <authorList>
            <person name="de Groot N.N."/>
        </authorList>
    </citation>
    <scope>NUCLEOTIDE SEQUENCE [LARGE SCALE GENOMIC DNA]</scope>
    <source>
        <strain evidence="3 4">DSM 373</strain>
    </source>
</reference>
<dbReference type="Gene3D" id="3.30.700.10">
    <property type="entry name" value="Glycoprotein, Type 4 Pilin"/>
    <property type="match status" value="1"/>
</dbReference>
<dbReference type="Pfam" id="PF07963">
    <property type="entry name" value="N_methyl"/>
    <property type="match status" value="1"/>
</dbReference>
<dbReference type="OrthoDB" id="6713246at2"/>
<protein>
    <submittedName>
        <fullName evidence="3">Type IV pilus assembly protein PilE</fullName>
    </submittedName>
</protein>
<evidence type="ECO:0000256" key="1">
    <source>
        <dbReference type="ARBA" id="ARBA00022481"/>
    </source>
</evidence>
<dbReference type="PRINTS" id="PR00813">
    <property type="entry name" value="BCTERIALGSPG"/>
</dbReference>
<dbReference type="InterPro" id="IPR045584">
    <property type="entry name" value="Pilin-like"/>
</dbReference>
<organism evidence="3 4">
    <name type="scientific">Azotobacter beijerinckii</name>
    <dbReference type="NCBI Taxonomy" id="170623"/>
    <lineage>
        <taxon>Bacteria</taxon>
        <taxon>Pseudomonadati</taxon>
        <taxon>Pseudomonadota</taxon>
        <taxon>Gammaproteobacteria</taxon>
        <taxon>Pseudomonadales</taxon>
        <taxon>Pseudomonadaceae</taxon>
        <taxon>Azotobacter</taxon>
    </lineage>
</organism>
<evidence type="ECO:0000313" key="4">
    <source>
        <dbReference type="Proteomes" id="UP000199250"/>
    </source>
</evidence>
<dbReference type="Pfam" id="PF16732">
    <property type="entry name" value="ComP_DUS"/>
    <property type="match status" value="1"/>
</dbReference>
<sequence>MERKKERGFTLIELMITVAVIGILAAIAYPSYTQYVMRSNRGAAQAYLMDLAQRQQQYLMDVRAYASEISDLNIAEPDSVARTYTVTIGSVGSAPPTFTITATPKTGTVQADDGALTIDQSGTKAWSGGSW</sequence>